<keyword evidence="4" id="KW-0378">Hydrolase</keyword>
<dbReference type="PANTHER" id="PTHR43856">
    <property type="entry name" value="CARDIOLIPIN HYDROLASE"/>
    <property type="match status" value="1"/>
</dbReference>
<evidence type="ECO:0000256" key="1">
    <source>
        <dbReference type="ARBA" id="ARBA00000798"/>
    </source>
</evidence>
<dbReference type="EC" id="3.1.4.4" evidence="3"/>
<evidence type="ECO:0000313" key="8">
    <source>
        <dbReference type="EMBL" id="GID60470.1"/>
    </source>
</evidence>
<evidence type="ECO:0000259" key="7">
    <source>
        <dbReference type="PROSITE" id="PS50035"/>
    </source>
</evidence>
<keyword evidence="5" id="KW-0442">Lipid degradation</keyword>
<feature type="domain" description="PLD phosphodiesterase" evidence="7">
    <location>
        <begin position="286"/>
        <end position="313"/>
    </location>
</feature>
<proteinExistence type="inferred from homology"/>
<dbReference type="Pfam" id="PF13091">
    <property type="entry name" value="PLDc_2"/>
    <property type="match status" value="2"/>
</dbReference>
<dbReference type="PANTHER" id="PTHR43856:SF1">
    <property type="entry name" value="MITOCHONDRIAL CARDIOLIPIN HYDROLASE"/>
    <property type="match status" value="1"/>
</dbReference>
<evidence type="ECO:0000256" key="3">
    <source>
        <dbReference type="ARBA" id="ARBA00012027"/>
    </source>
</evidence>
<dbReference type="InterPro" id="IPR051406">
    <property type="entry name" value="PLD_domain"/>
</dbReference>
<keyword evidence="6" id="KW-0443">Lipid metabolism</keyword>
<dbReference type="InterPro" id="IPR025202">
    <property type="entry name" value="PLD-like_dom"/>
</dbReference>
<protein>
    <recommendedName>
        <fullName evidence="3">phospholipase D</fullName>
        <ecNumber evidence="3">3.1.4.4</ecNumber>
    </recommendedName>
</protein>
<dbReference type="SUPFAM" id="SSF56024">
    <property type="entry name" value="Phospholipase D/nuclease"/>
    <property type="match status" value="2"/>
</dbReference>
<dbReference type="Proteomes" id="UP000612282">
    <property type="component" value="Unassembled WGS sequence"/>
</dbReference>
<dbReference type="EMBL" id="BOMG01000108">
    <property type="protein sequence ID" value="GID60470.1"/>
    <property type="molecule type" value="Genomic_DNA"/>
</dbReference>
<dbReference type="Gene3D" id="3.30.870.10">
    <property type="entry name" value="Endonuclease Chain A"/>
    <property type="match status" value="2"/>
</dbReference>
<evidence type="ECO:0000256" key="6">
    <source>
        <dbReference type="ARBA" id="ARBA00023098"/>
    </source>
</evidence>
<reference evidence="8 9" key="1">
    <citation type="submission" date="2021-01" db="EMBL/GenBank/DDBJ databases">
        <title>Whole genome shotgun sequence of Actinoplanes couchii NBRC 106145.</title>
        <authorList>
            <person name="Komaki H."/>
            <person name="Tamura T."/>
        </authorList>
    </citation>
    <scope>NUCLEOTIDE SEQUENCE [LARGE SCALE GENOMIC DNA]</scope>
    <source>
        <strain evidence="8 9">NBRC 106145</strain>
    </source>
</reference>
<dbReference type="PROSITE" id="PS50035">
    <property type="entry name" value="PLD"/>
    <property type="match status" value="1"/>
</dbReference>
<organism evidence="8 9">
    <name type="scientific">Actinoplanes couchii</name>
    <dbReference type="NCBI Taxonomy" id="403638"/>
    <lineage>
        <taxon>Bacteria</taxon>
        <taxon>Bacillati</taxon>
        <taxon>Actinomycetota</taxon>
        <taxon>Actinomycetes</taxon>
        <taxon>Micromonosporales</taxon>
        <taxon>Micromonosporaceae</taxon>
        <taxon>Actinoplanes</taxon>
    </lineage>
</organism>
<name>A0ABQ3XPR4_9ACTN</name>
<comment type="similarity">
    <text evidence="2">Belongs to the phospholipase D family.</text>
</comment>
<accession>A0ABQ3XPR4</accession>
<dbReference type="InterPro" id="IPR001736">
    <property type="entry name" value="PLipase_D/transphosphatidylase"/>
</dbReference>
<comment type="catalytic activity">
    <reaction evidence="1">
        <text>a 1,2-diacyl-sn-glycero-3-phosphocholine + H2O = a 1,2-diacyl-sn-glycero-3-phosphate + choline + H(+)</text>
        <dbReference type="Rhea" id="RHEA:14445"/>
        <dbReference type="ChEBI" id="CHEBI:15354"/>
        <dbReference type="ChEBI" id="CHEBI:15377"/>
        <dbReference type="ChEBI" id="CHEBI:15378"/>
        <dbReference type="ChEBI" id="CHEBI:57643"/>
        <dbReference type="ChEBI" id="CHEBI:58608"/>
        <dbReference type="EC" id="3.1.4.4"/>
    </reaction>
</comment>
<sequence>MSVDLGSVEFYAGPPVLGAPDDLDLIIRDFMNGAAESLLIAVQELDSRTVAESILTAKGRKVRVQVILEGDYLREVPPLGDPWASGGDNEANRVIHAALLRAGVDLVTDLNPKIFHQKFIVRDPGRATAAVLTGSTNFTRTDTGTNIPGNNLNHLVILRGQTAASQFLAEFQRMRSGTFGALSERINSRPAEFRLGGIRVKPIFAPRHGPEMEIMKQMLKARERVEFAMFTFARSSGLDDTMAWLLKAGIPIRGILDRGQGSQEWAATKQLLAAGAQLHVNAFGNGVRKVHHKLLVIDGRLVVAGSFNFTEPADTINDENIVILGDLEETDPAAEAAQRRLAGFALGEIDRMIRDLAHPI</sequence>
<evidence type="ECO:0000256" key="5">
    <source>
        <dbReference type="ARBA" id="ARBA00022963"/>
    </source>
</evidence>
<comment type="caution">
    <text evidence="8">The sequence shown here is derived from an EMBL/GenBank/DDBJ whole genome shotgun (WGS) entry which is preliminary data.</text>
</comment>
<keyword evidence="9" id="KW-1185">Reference proteome</keyword>
<evidence type="ECO:0000313" key="9">
    <source>
        <dbReference type="Proteomes" id="UP000612282"/>
    </source>
</evidence>
<evidence type="ECO:0000256" key="2">
    <source>
        <dbReference type="ARBA" id="ARBA00008664"/>
    </source>
</evidence>
<evidence type="ECO:0000256" key="4">
    <source>
        <dbReference type="ARBA" id="ARBA00022801"/>
    </source>
</evidence>
<gene>
    <name evidence="8" type="ORF">Aco03nite_088740</name>
</gene>
<dbReference type="RefSeq" id="WP_203807511.1">
    <property type="nucleotide sequence ID" value="NZ_BAAAQE010000112.1"/>
</dbReference>
<dbReference type="SMART" id="SM00155">
    <property type="entry name" value="PLDc"/>
    <property type="match status" value="2"/>
</dbReference>